<keyword evidence="4" id="KW-1185">Reference proteome</keyword>
<dbReference type="Proteomes" id="UP000637002">
    <property type="component" value="Unassembled WGS sequence"/>
</dbReference>
<dbReference type="GO" id="GO:0006979">
    <property type="term" value="P:response to oxidative stress"/>
    <property type="evidence" value="ECO:0007669"/>
    <property type="project" value="InterPro"/>
</dbReference>
<dbReference type="InterPro" id="IPR003718">
    <property type="entry name" value="OsmC/Ohr_fam"/>
</dbReference>
<dbReference type="Gene3D" id="3.30.300.20">
    <property type="match status" value="1"/>
</dbReference>
<proteinExistence type="inferred from homology"/>
<dbReference type="Gene3D" id="2.20.25.10">
    <property type="match status" value="1"/>
</dbReference>
<organism evidence="3 4">
    <name type="scientific">Chelatococcus reniformis</name>
    <dbReference type="NCBI Taxonomy" id="1494448"/>
    <lineage>
        <taxon>Bacteria</taxon>
        <taxon>Pseudomonadati</taxon>
        <taxon>Pseudomonadota</taxon>
        <taxon>Alphaproteobacteria</taxon>
        <taxon>Hyphomicrobiales</taxon>
        <taxon>Chelatococcaceae</taxon>
        <taxon>Chelatococcus</taxon>
    </lineage>
</organism>
<feature type="compositionally biased region" description="Basic and acidic residues" evidence="2">
    <location>
        <begin position="17"/>
        <end position="33"/>
    </location>
</feature>
<evidence type="ECO:0000256" key="2">
    <source>
        <dbReference type="SAM" id="MobiDB-lite"/>
    </source>
</evidence>
<evidence type="ECO:0000313" key="4">
    <source>
        <dbReference type="Proteomes" id="UP000637002"/>
    </source>
</evidence>
<dbReference type="AlphaFoldDB" id="A0A916UKR5"/>
<comment type="caution">
    <text evidence="3">The sequence shown here is derived from an EMBL/GenBank/DDBJ whole genome shotgun (WGS) entry which is preliminary data.</text>
</comment>
<dbReference type="EMBL" id="BMGG01000006">
    <property type="protein sequence ID" value="GGC75275.1"/>
    <property type="molecule type" value="Genomic_DNA"/>
</dbReference>
<dbReference type="PANTHER" id="PTHR33797">
    <property type="entry name" value="ORGANIC HYDROPEROXIDE RESISTANCE PROTEIN-LIKE"/>
    <property type="match status" value="1"/>
</dbReference>
<feature type="region of interest" description="Disordered" evidence="2">
    <location>
        <begin position="14"/>
        <end position="46"/>
    </location>
</feature>
<dbReference type="InterPro" id="IPR036102">
    <property type="entry name" value="OsmC/Ohrsf"/>
</dbReference>
<accession>A0A916UKR5</accession>
<dbReference type="NCBIfam" id="TIGR03561">
    <property type="entry name" value="organ_hyd_perox"/>
    <property type="match status" value="1"/>
</dbReference>
<dbReference type="InterPro" id="IPR015946">
    <property type="entry name" value="KH_dom-like_a/b"/>
</dbReference>
<evidence type="ECO:0000256" key="1">
    <source>
        <dbReference type="ARBA" id="ARBA00007378"/>
    </source>
</evidence>
<protein>
    <submittedName>
        <fullName evidence="3">Peroxiredoxin</fullName>
    </submittedName>
</protein>
<dbReference type="Pfam" id="PF02566">
    <property type="entry name" value="OsmC"/>
    <property type="match status" value="1"/>
</dbReference>
<dbReference type="RefSeq" id="WP_188610663.1">
    <property type="nucleotide sequence ID" value="NZ_BMGG01000006.1"/>
</dbReference>
<dbReference type="PANTHER" id="PTHR33797:SF2">
    <property type="entry name" value="ORGANIC HYDROPEROXIDE RESISTANCE PROTEIN-LIKE"/>
    <property type="match status" value="1"/>
</dbReference>
<name>A0A916UKR5_9HYPH</name>
<gene>
    <name evidence="3" type="primary">ohr</name>
    <name evidence="3" type="ORF">GCM10010994_37170</name>
</gene>
<reference evidence="3" key="1">
    <citation type="journal article" date="2014" name="Int. J. Syst. Evol. Microbiol.">
        <title>Complete genome sequence of Corynebacterium casei LMG S-19264T (=DSM 44701T), isolated from a smear-ripened cheese.</title>
        <authorList>
            <consortium name="US DOE Joint Genome Institute (JGI-PGF)"/>
            <person name="Walter F."/>
            <person name="Albersmeier A."/>
            <person name="Kalinowski J."/>
            <person name="Ruckert C."/>
        </authorList>
    </citation>
    <scope>NUCLEOTIDE SEQUENCE</scope>
    <source>
        <strain evidence="3">CGMCC 1.12919</strain>
    </source>
</reference>
<sequence>MSEQAKRLYTARVRTTGGRDKGVSRSSDGRLDLRLSPPGGPGTGTNPEQLFAAAWSACFDAAMERAAKAMDIRLPADVVVEVEIDLVAADGGHVLRARLAVTVPGLARDAAQAVVDAAEAACPYSNALRGNIAVAITLT</sequence>
<reference evidence="3" key="2">
    <citation type="submission" date="2020-09" db="EMBL/GenBank/DDBJ databases">
        <authorList>
            <person name="Sun Q."/>
            <person name="Zhou Y."/>
        </authorList>
    </citation>
    <scope>NUCLEOTIDE SEQUENCE</scope>
    <source>
        <strain evidence="3">CGMCC 1.12919</strain>
    </source>
</reference>
<dbReference type="InterPro" id="IPR019953">
    <property type="entry name" value="OHR"/>
</dbReference>
<comment type="similarity">
    <text evidence="1">Belongs to the OsmC/Ohr family.</text>
</comment>
<evidence type="ECO:0000313" key="3">
    <source>
        <dbReference type="EMBL" id="GGC75275.1"/>
    </source>
</evidence>
<dbReference type="SUPFAM" id="SSF82784">
    <property type="entry name" value="OsmC-like"/>
    <property type="match status" value="1"/>
</dbReference>